<evidence type="ECO:0008006" key="5">
    <source>
        <dbReference type="Google" id="ProtNLM"/>
    </source>
</evidence>
<evidence type="ECO:0000313" key="3">
    <source>
        <dbReference type="EMBL" id="SCE76853.1"/>
    </source>
</evidence>
<feature type="transmembrane region" description="Helical" evidence="2">
    <location>
        <begin position="21"/>
        <end position="40"/>
    </location>
</feature>
<keyword evidence="2" id="KW-0472">Membrane</keyword>
<organism evidence="3 4">
    <name type="scientific">Micromonospora mirobrigensis</name>
    <dbReference type="NCBI Taxonomy" id="262898"/>
    <lineage>
        <taxon>Bacteria</taxon>
        <taxon>Bacillati</taxon>
        <taxon>Actinomycetota</taxon>
        <taxon>Actinomycetes</taxon>
        <taxon>Micromonosporales</taxon>
        <taxon>Micromonosporaceae</taxon>
        <taxon>Micromonospora</taxon>
    </lineage>
</organism>
<keyword evidence="2" id="KW-0812">Transmembrane</keyword>
<dbReference type="AlphaFoldDB" id="A0A1C4UYS8"/>
<evidence type="ECO:0000256" key="2">
    <source>
        <dbReference type="SAM" id="Phobius"/>
    </source>
</evidence>
<dbReference type="Proteomes" id="UP000199504">
    <property type="component" value="Unassembled WGS sequence"/>
</dbReference>
<dbReference type="EMBL" id="FMCX01000001">
    <property type="protein sequence ID" value="SCE76853.1"/>
    <property type="molecule type" value="Genomic_DNA"/>
</dbReference>
<dbReference type="OrthoDB" id="3379675at2"/>
<dbReference type="STRING" id="262898.GA0070564_101821"/>
<reference evidence="4" key="1">
    <citation type="submission" date="2016-06" db="EMBL/GenBank/DDBJ databases">
        <authorList>
            <person name="Varghese N."/>
            <person name="Submissions Spin"/>
        </authorList>
    </citation>
    <scope>NUCLEOTIDE SEQUENCE [LARGE SCALE GENOMIC DNA]</scope>
    <source>
        <strain evidence="4">DSM 44830</strain>
    </source>
</reference>
<sequence>MPLPRAVRVPPLGDGLWPRRLLSLAVAVVVAGLVGGGLWRTQRWDAGNLAGVAWALTGVQWLVGRWRPAARGGLAWTARVVGRDAVEPGLVARRSIAGWVDLVVDALFGVTATLAVAALLPEERPWGRITWTVGWAGIAVAVGRIGYEEARFTGRLALTAGGVRHGRRVYDWTNIDRVSPHRSDGRVDGVRLRPVRWTSLQQAPVVGGRDTAVPEDRLAAAIEYLRHRPQALATGLPVTPPEPAVPTAERLTGERPTGG</sequence>
<proteinExistence type="predicted"/>
<keyword evidence="4" id="KW-1185">Reference proteome</keyword>
<protein>
    <recommendedName>
        <fullName evidence="5">PH domain-containing protein</fullName>
    </recommendedName>
</protein>
<evidence type="ECO:0000256" key="1">
    <source>
        <dbReference type="SAM" id="MobiDB-lite"/>
    </source>
</evidence>
<feature type="region of interest" description="Disordered" evidence="1">
    <location>
        <begin position="233"/>
        <end position="259"/>
    </location>
</feature>
<feature type="transmembrane region" description="Helical" evidence="2">
    <location>
        <begin position="46"/>
        <end position="63"/>
    </location>
</feature>
<evidence type="ECO:0000313" key="4">
    <source>
        <dbReference type="Proteomes" id="UP000199504"/>
    </source>
</evidence>
<name>A0A1C4UYS8_9ACTN</name>
<dbReference type="RefSeq" id="WP_091602622.1">
    <property type="nucleotide sequence ID" value="NZ_FMCX01000001.1"/>
</dbReference>
<gene>
    <name evidence="3" type="ORF">GA0070564_101821</name>
</gene>
<keyword evidence="2" id="KW-1133">Transmembrane helix</keyword>
<accession>A0A1C4UYS8</accession>